<reference evidence="2 3" key="1">
    <citation type="submission" date="2011-07" db="EMBL/GenBank/DDBJ databases">
        <title>The complete genome of chromosome of Emticicia oligotrophica DSM 17448.</title>
        <authorList>
            <consortium name="US DOE Joint Genome Institute (JGI-PGF)"/>
            <person name="Lucas S."/>
            <person name="Han J."/>
            <person name="Lapidus A."/>
            <person name="Bruce D."/>
            <person name="Goodwin L."/>
            <person name="Pitluck S."/>
            <person name="Peters L."/>
            <person name="Kyrpides N."/>
            <person name="Mavromatis K."/>
            <person name="Ivanova N."/>
            <person name="Ovchinnikova G."/>
            <person name="Teshima H."/>
            <person name="Detter J.C."/>
            <person name="Tapia R."/>
            <person name="Han C."/>
            <person name="Land M."/>
            <person name="Hauser L."/>
            <person name="Markowitz V."/>
            <person name="Cheng J.-F."/>
            <person name="Hugenholtz P."/>
            <person name="Woyke T."/>
            <person name="Wu D."/>
            <person name="Tindall B."/>
            <person name="Pomrenke H."/>
            <person name="Brambilla E."/>
            <person name="Klenk H.-P."/>
            <person name="Eisen J.A."/>
        </authorList>
    </citation>
    <scope>NUCLEOTIDE SEQUENCE [LARGE SCALE GENOMIC DNA]</scope>
    <source>
        <strain evidence="2 3">DSM 17448</strain>
    </source>
</reference>
<evidence type="ECO:0000313" key="2">
    <source>
        <dbReference type="EMBL" id="AFK02226.1"/>
    </source>
</evidence>
<dbReference type="EMBL" id="CP002961">
    <property type="protein sequence ID" value="AFK02226.1"/>
    <property type="molecule type" value="Genomic_DNA"/>
</dbReference>
<proteinExistence type="predicted"/>
<gene>
    <name evidence="2" type="ordered locus">Emtol_1076</name>
</gene>
<name>A0ABM5MYJ6_EMTOG</name>
<evidence type="ECO:0000256" key="1">
    <source>
        <dbReference type="SAM" id="Phobius"/>
    </source>
</evidence>
<sequence length="173" mass="20290">MNTYLTYKSRQYTIILFVILITTSSFYVHAQDKFPDKCLGQWTGKMYMYNQGLLRDSVDVILTIKAIDATTWVWKTEYLSKKLPMVKDYKLRFVENNVFITDEGDGIELLNYQFENKLYSTFETHGIYLTANYELINDKLKFEVTSGKKKNDTNSVVNYSTDNIQSIIFSKIK</sequence>
<evidence type="ECO:0008006" key="4">
    <source>
        <dbReference type="Google" id="ProtNLM"/>
    </source>
</evidence>
<feature type="transmembrane region" description="Helical" evidence="1">
    <location>
        <begin position="12"/>
        <end position="30"/>
    </location>
</feature>
<dbReference type="RefSeq" id="WP_015027926.1">
    <property type="nucleotide sequence ID" value="NC_018748.1"/>
</dbReference>
<protein>
    <recommendedName>
        <fullName evidence="4">Lipocalin-like domain-containing protein</fullName>
    </recommendedName>
</protein>
<keyword evidence="1" id="KW-0812">Transmembrane</keyword>
<keyword evidence="1" id="KW-0472">Membrane</keyword>
<keyword evidence="1" id="KW-1133">Transmembrane helix</keyword>
<dbReference type="Proteomes" id="UP000002875">
    <property type="component" value="Chromosome"/>
</dbReference>
<accession>A0ABM5MYJ6</accession>
<organism evidence="2 3">
    <name type="scientific">Emticicia oligotrophica (strain DSM 17448 / CIP 109782 / MTCC 6937 / GPTSA100-15)</name>
    <dbReference type="NCBI Taxonomy" id="929562"/>
    <lineage>
        <taxon>Bacteria</taxon>
        <taxon>Pseudomonadati</taxon>
        <taxon>Bacteroidota</taxon>
        <taxon>Cytophagia</taxon>
        <taxon>Cytophagales</taxon>
        <taxon>Leadbetterellaceae</taxon>
        <taxon>Emticicia</taxon>
    </lineage>
</organism>
<evidence type="ECO:0000313" key="3">
    <source>
        <dbReference type="Proteomes" id="UP000002875"/>
    </source>
</evidence>
<keyword evidence="3" id="KW-1185">Reference proteome</keyword>